<protein>
    <submittedName>
        <fullName evidence="8">DMT family transporter</fullName>
    </submittedName>
</protein>
<dbReference type="InterPro" id="IPR037185">
    <property type="entry name" value="EmrE-like"/>
</dbReference>
<comment type="subcellular location">
    <subcellularLocation>
        <location evidence="1">Cell membrane</location>
        <topology evidence="1">Multi-pass membrane protein</topology>
    </subcellularLocation>
</comment>
<evidence type="ECO:0000256" key="2">
    <source>
        <dbReference type="ARBA" id="ARBA00022475"/>
    </source>
</evidence>
<dbReference type="SUPFAM" id="SSF103481">
    <property type="entry name" value="Multidrug resistance efflux transporter EmrE"/>
    <property type="match status" value="2"/>
</dbReference>
<dbReference type="RefSeq" id="WP_221531163.1">
    <property type="nucleotide sequence ID" value="NZ_JAIGYP010000001.1"/>
</dbReference>
<keyword evidence="9" id="KW-1185">Reference proteome</keyword>
<accession>A0ABS7JKH6</accession>
<dbReference type="PANTHER" id="PTHR32322">
    <property type="entry name" value="INNER MEMBRANE TRANSPORTER"/>
    <property type="match status" value="1"/>
</dbReference>
<feature type="transmembrane region" description="Helical" evidence="6">
    <location>
        <begin position="39"/>
        <end position="58"/>
    </location>
</feature>
<keyword evidence="2" id="KW-1003">Cell membrane</keyword>
<evidence type="ECO:0000256" key="4">
    <source>
        <dbReference type="ARBA" id="ARBA00022989"/>
    </source>
</evidence>
<keyword evidence="3 6" id="KW-0812">Transmembrane</keyword>
<dbReference type="EMBL" id="JAIGYQ010000001">
    <property type="protein sequence ID" value="MBX7489891.1"/>
    <property type="molecule type" value="Genomic_DNA"/>
</dbReference>
<dbReference type="InterPro" id="IPR050638">
    <property type="entry name" value="AA-Vitamin_Transporters"/>
</dbReference>
<proteinExistence type="predicted"/>
<keyword evidence="4 6" id="KW-1133">Transmembrane helix</keyword>
<dbReference type="Pfam" id="PF00892">
    <property type="entry name" value="EamA"/>
    <property type="match status" value="2"/>
</dbReference>
<evidence type="ECO:0000256" key="5">
    <source>
        <dbReference type="ARBA" id="ARBA00023136"/>
    </source>
</evidence>
<name>A0ABS7JKH6_9HELI</name>
<gene>
    <name evidence="8" type="ORF">K4G57_00135</name>
</gene>
<feature type="transmembrane region" description="Helical" evidence="6">
    <location>
        <begin position="215"/>
        <end position="238"/>
    </location>
</feature>
<feature type="transmembrane region" description="Helical" evidence="6">
    <location>
        <begin position="128"/>
        <end position="147"/>
    </location>
</feature>
<dbReference type="PANTHER" id="PTHR32322:SF18">
    <property type="entry name" value="S-ADENOSYLMETHIONINE_S-ADENOSYLHOMOCYSTEINE TRANSPORTER"/>
    <property type="match status" value="1"/>
</dbReference>
<feature type="transmembrane region" description="Helical" evidence="6">
    <location>
        <begin position="70"/>
        <end position="90"/>
    </location>
</feature>
<feature type="transmembrane region" description="Helical" evidence="6">
    <location>
        <begin position="273"/>
        <end position="292"/>
    </location>
</feature>
<feature type="transmembrane region" description="Helical" evidence="6">
    <location>
        <begin position="250"/>
        <end position="267"/>
    </location>
</feature>
<evidence type="ECO:0000259" key="7">
    <source>
        <dbReference type="Pfam" id="PF00892"/>
    </source>
</evidence>
<feature type="transmembrane region" description="Helical" evidence="6">
    <location>
        <begin position="96"/>
        <end position="116"/>
    </location>
</feature>
<feature type="domain" description="EamA" evidence="7">
    <location>
        <begin position="158"/>
        <end position="290"/>
    </location>
</feature>
<evidence type="ECO:0000256" key="1">
    <source>
        <dbReference type="ARBA" id="ARBA00004651"/>
    </source>
</evidence>
<feature type="transmembrane region" description="Helical" evidence="6">
    <location>
        <begin position="183"/>
        <end position="203"/>
    </location>
</feature>
<comment type="caution">
    <text evidence="8">The sequence shown here is derived from an EMBL/GenBank/DDBJ whole genome shotgun (WGS) entry which is preliminary data.</text>
</comment>
<evidence type="ECO:0000313" key="8">
    <source>
        <dbReference type="EMBL" id="MBX7489891.1"/>
    </source>
</evidence>
<dbReference type="Proteomes" id="UP000700059">
    <property type="component" value="Unassembled WGS sequence"/>
</dbReference>
<organism evidence="8 9">
    <name type="scientific">Helicobacter turcicus</name>
    <dbReference type="NCBI Taxonomy" id="2867412"/>
    <lineage>
        <taxon>Bacteria</taxon>
        <taxon>Pseudomonadati</taxon>
        <taxon>Campylobacterota</taxon>
        <taxon>Epsilonproteobacteria</taxon>
        <taxon>Campylobacterales</taxon>
        <taxon>Helicobacteraceae</taxon>
        <taxon>Helicobacter</taxon>
    </lineage>
</organism>
<feature type="domain" description="EamA" evidence="7">
    <location>
        <begin position="9"/>
        <end position="119"/>
    </location>
</feature>
<dbReference type="InterPro" id="IPR000620">
    <property type="entry name" value="EamA_dom"/>
</dbReference>
<reference evidence="8 9" key="1">
    <citation type="submission" date="2021-08" db="EMBL/GenBank/DDBJ databases">
        <title>Helicobacter spp. isolated from feces of Anatolian Ground Squirrel (Spermophilus xanthoprymnus) in Turkey.</title>
        <authorList>
            <person name="Aydin F."/>
            <person name="Abay S."/>
            <person name="Kayman T."/>
            <person name="Karakaya E."/>
            <person name="Saticioglu I.B."/>
        </authorList>
    </citation>
    <scope>NUCLEOTIDE SEQUENCE [LARGE SCALE GENOMIC DNA]</scope>
    <source>
        <strain evidence="8 9">Faydin-H70</strain>
    </source>
</reference>
<evidence type="ECO:0000313" key="9">
    <source>
        <dbReference type="Proteomes" id="UP000700059"/>
    </source>
</evidence>
<evidence type="ECO:0000256" key="6">
    <source>
        <dbReference type="SAM" id="Phobius"/>
    </source>
</evidence>
<sequence>MSKSAMFSILLVIAMFFWGASWPSSKVLVGYTSADVITFWRFVFALFASIPLVIALRIPLRLDSRAFKFLLVATFLNCLYSLMFFVGLNYGSAGKGGVLVTTITPVFVYLLTFGLYKIQKNTSRAMRGNEILGLFLGVIAGICLLELGNLQTLFSKFNIFFVLCALDWAVLTLVCQRLRIHPIAINFYITLFSVVLFSPVFLIQPAMLEIFSFDLRFWLMLLVVAVLSTAIGTSIYYMGIAQVGAQKASSYPLLVPVFALITSYFILGEIPSILTLIGGSIAIFAIYLINLYKVK</sequence>
<feature type="transmembrane region" description="Helical" evidence="6">
    <location>
        <begin position="153"/>
        <end position="171"/>
    </location>
</feature>
<evidence type="ECO:0000256" key="3">
    <source>
        <dbReference type="ARBA" id="ARBA00022692"/>
    </source>
</evidence>
<keyword evidence="5 6" id="KW-0472">Membrane</keyword>